<keyword evidence="12" id="KW-0902">Two-component regulatory system</keyword>
<keyword evidence="5" id="KW-0597">Phosphoprotein</keyword>
<dbReference type="InterPro" id="IPR003660">
    <property type="entry name" value="HAMP_dom"/>
</dbReference>
<dbReference type="Pfam" id="PF00989">
    <property type="entry name" value="PAS"/>
    <property type="match status" value="1"/>
</dbReference>
<dbReference type="InterPro" id="IPR004358">
    <property type="entry name" value="Sig_transdc_His_kin-like_C"/>
</dbReference>
<comment type="catalytic activity">
    <reaction evidence="1">
        <text>ATP + protein L-histidine = ADP + protein N-phospho-L-histidine.</text>
        <dbReference type="EC" id="2.7.13.3"/>
    </reaction>
</comment>
<dbReference type="Gene3D" id="3.30.565.10">
    <property type="entry name" value="Histidine kinase-like ATPase, C-terminal domain"/>
    <property type="match status" value="1"/>
</dbReference>
<dbReference type="AlphaFoldDB" id="A0A0F3GN52"/>
<evidence type="ECO:0000256" key="14">
    <source>
        <dbReference type="SAM" id="Phobius"/>
    </source>
</evidence>
<dbReference type="GO" id="GO:0005524">
    <property type="term" value="F:ATP binding"/>
    <property type="evidence" value="ECO:0007669"/>
    <property type="project" value="UniProtKB-KW"/>
</dbReference>
<evidence type="ECO:0000256" key="4">
    <source>
        <dbReference type="ARBA" id="ARBA00022475"/>
    </source>
</evidence>
<keyword evidence="4" id="KW-1003">Cell membrane</keyword>
<dbReference type="PROSITE" id="PS50109">
    <property type="entry name" value="HIS_KIN"/>
    <property type="match status" value="1"/>
</dbReference>
<dbReference type="SUPFAM" id="SSF47384">
    <property type="entry name" value="Homodimeric domain of signal transducing histidine kinase"/>
    <property type="match status" value="1"/>
</dbReference>
<evidence type="ECO:0000256" key="11">
    <source>
        <dbReference type="ARBA" id="ARBA00022989"/>
    </source>
</evidence>
<dbReference type="Gene3D" id="3.30.450.20">
    <property type="entry name" value="PAS domain"/>
    <property type="match status" value="1"/>
</dbReference>
<evidence type="ECO:0000256" key="3">
    <source>
        <dbReference type="ARBA" id="ARBA00012438"/>
    </source>
</evidence>
<organism evidence="17 18">
    <name type="scientific">Candidatus Magnetobacterium bavaricum</name>
    <dbReference type="NCBI Taxonomy" id="29290"/>
    <lineage>
        <taxon>Bacteria</taxon>
        <taxon>Pseudomonadati</taxon>
        <taxon>Nitrospirota</taxon>
        <taxon>Thermodesulfovibrionia</taxon>
        <taxon>Thermodesulfovibrionales</taxon>
        <taxon>Candidatus Magnetobacteriaceae</taxon>
        <taxon>Candidatus Magnetobacterium</taxon>
    </lineage>
</organism>
<dbReference type="InterPro" id="IPR013767">
    <property type="entry name" value="PAS_fold"/>
</dbReference>
<dbReference type="GO" id="GO:0005886">
    <property type="term" value="C:plasma membrane"/>
    <property type="evidence" value="ECO:0007669"/>
    <property type="project" value="UniProtKB-SubCell"/>
</dbReference>
<dbReference type="CDD" id="cd00082">
    <property type="entry name" value="HisKA"/>
    <property type="match status" value="1"/>
</dbReference>
<evidence type="ECO:0000313" key="18">
    <source>
        <dbReference type="Proteomes" id="UP000033423"/>
    </source>
</evidence>
<dbReference type="InterPro" id="IPR050398">
    <property type="entry name" value="HssS/ArlS-like"/>
</dbReference>
<evidence type="ECO:0000256" key="1">
    <source>
        <dbReference type="ARBA" id="ARBA00000085"/>
    </source>
</evidence>
<protein>
    <recommendedName>
        <fullName evidence="3">histidine kinase</fullName>
        <ecNumber evidence="3">2.7.13.3</ecNumber>
    </recommendedName>
</protein>
<dbReference type="EC" id="2.7.13.3" evidence="3"/>
<dbReference type="SUPFAM" id="SSF55785">
    <property type="entry name" value="PYP-like sensor domain (PAS domain)"/>
    <property type="match status" value="1"/>
</dbReference>
<dbReference type="SMART" id="SM00304">
    <property type="entry name" value="HAMP"/>
    <property type="match status" value="1"/>
</dbReference>
<feature type="transmembrane region" description="Helical" evidence="14">
    <location>
        <begin position="28"/>
        <end position="55"/>
    </location>
</feature>
<feature type="domain" description="HAMP" evidence="16">
    <location>
        <begin position="275"/>
        <end position="327"/>
    </location>
</feature>
<dbReference type="SUPFAM" id="SSF55874">
    <property type="entry name" value="ATPase domain of HSP90 chaperone/DNA topoisomerase II/histidine kinase"/>
    <property type="match status" value="1"/>
</dbReference>
<accession>A0A0F3GN52</accession>
<dbReference type="InterPro" id="IPR036890">
    <property type="entry name" value="HATPase_C_sf"/>
</dbReference>
<dbReference type="InterPro" id="IPR000014">
    <property type="entry name" value="PAS"/>
</dbReference>
<dbReference type="SUPFAM" id="SSF158472">
    <property type="entry name" value="HAMP domain-like"/>
    <property type="match status" value="1"/>
</dbReference>
<comment type="subcellular location">
    <subcellularLocation>
        <location evidence="2">Cell membrane</location>
        <topology evidence="2">Multi-pass membrane protein</topology>
    </subcellularLocation>
</comment>
<dbReference type="SMART" id="SM00388">
    <property type="entry name" value="HisKA"/>
    <property type="match status" value="1"/>
</dbReference>
<keyword evidence="10" id="KW-0067">ATP-binding</keyword>
<dbReference type="InterPro" id="IPR017232">
    <property type="entry name" value="NtrY"/>
</dbReference>
<dbReference type="InterPro" id="IPR005467">
    <property type="entry name" value="His_kinase_dom"/>
</dbReference>
<evidence type="ECO:0000256" key="13">
    <source>
        <dbReference type="ARBA" id="ARBA00023136"/>
    </source>
</evidence>
<evidence type="ECO:0000313" key="17">
    <source>
        <dbReference type="EMBL" id="KJU83311.1"/>
    </source>
</evidence>
<dbReference type="CDD" id="cd06225">
    <property type="entry name" value="HAMP"/>
    <property type="match status" value="1"/>
</dbReference>
<dbReference type="InterPro" id="IPR003661">
    <property type="entry name" value="HisK_dim/P_dom"/>
</dbReference>
<dbReference type="Pfam" id="PF00672">
    <property type="entry name" value="HAMP"/>
    <property type="match status" value="1"/>
</dbReference>
<dbReference type="SMART" id="SM00387">
    <property type="entry name" value="HATPase_c"/>
    <property type="match status" value="1"/>
</dbReference>
<dbReference type="InterPro" id="IPR003594">
    <property type="entry name" value="HATPase_dom"/>
</dbReference>
<dbReference type="GO" id="GO:0006355">
    <property type="term" value="P:regulation of DNA-templated transcription"/>
    <property type="evidence" value="ECO:0007669"/>
    <property type="project" value="InterPro"/>
</dbReference>
<dbReference type="PANTHER" id="PTHR45528:SF1">
    <property type="entry name" value="SENSOR HISTIDINE KINASE CPXA"/>
    <property type="match status" value="1"/>
</dbReference>
<evidence type="ECO:0000256" key="12">
    <source>
        <dbReference type="ARBA" id="ARBA00023012"/>
    </source>
</evidence>
<dbReference type="NCBIfam" id="TIGR00229">
    <property type="entry name" value="sensory_box"/>
    <property type="match status" value="1"/>
</dbReference>
<sequence>MALLVLGLALTGMWIFDASMLKFEHGVMPKVIIVTLSTLTLLAFFALSIMLFNSLIKLYAERKRRRVGYRFKTKLVIIFVGITLVPSAMLFVIASGLITNYIDKWFTPFINKPLDDAFILATKFYDITRESTLNDAIAISEGMRPAARYHVERIRHNPDETSDPATVRVRSGSELVRNAFLGISGTEVLSGNNGDTIRAVVPIRKDGAIIEVLLLSTNLPVEITNKVEDIQSAYKNYAALKAYKLPLKANFLIILGFITLLVVSVALWIAMRISRGITEPIQNLVRATTMVSQGNFDTTVEPSGDGEIGRLILAFNGMIEKIKTAELSLHNAYIESDRRRLCMESIINNINTGVIFLDDQSRVLTINGAAAAILAVRAEDVINMPYTELVKNIYSDEFHLFIKGINLHNFHSVREQLKLSINGRTMVLRIFIIQLKDEASNSLGTLVVFDDLTDLIQAEKALAWQEVAKRLTHEIKNPLTPIKLSAERLLKRWNNNDINFDQIIEKATSTIVREVDGLQRLVNEFSRYGRMPEIELAPSNLKTLIQEVTDLYQEYETLEITVCYDTDVTEIMLDPDQFKRVLINIFDNAIQAMEENGKIGILVKEDECHSYILLEISDDGKGIDEKDKEKLFQPYFSRRKNGTGLGLAIAQRIVMEHKGRIKVGDNVPRGSTFKIELPCY</sequence>
<dbReference type="InterPro" id="IPR035965">
    <property type="entry name" value="PAS-like_dom_sf"/>
</dbReference>
<keyword evidence="9" id="KW-0418">Kinase</keyword>
<evidence type="ECO:0000256" key="2">
    <source>
        <dbReference type="ARBA" id="ARBA00004651"/>
    </source>
</evidence>
<keyword evidence="8" id="KW-0547">Nucleotide-binding</keyword>
<dbReference type="GO" id="GO:0000155">
    <property type="term" value="F:phosphorelay sensor kinase activity"/>
    <property type="evidence" value="ECO:0007669"/>
    <property type="project" value="InterPro"/>
</dbReference>
<comment type="caution">
    <text evidence="17">The sequence shown here is derived from an EMBL/GenBank/DDBJ whole genome shotgun (WGS) entry which is preliminary data.</text>
</comment>
<evidence type="ECO:0000256" key="10">
    <source>
        <dbReference type="ARBA" id="ARBA00022840"/>
    </source>
</evidence>
<keyword evidence="13 14" id="KW-0472">Membrane</keyword>
<evidence type="ECO:0000256" key="5">
    <source>
        <dbReference type="ARBA" id="ARBA00022553"/>
    </source>
</evidence>
<gene>
    <name evidence="17" type="ORF">MBAV_004503</name>
</gene>
<reference evidence="17 18" key="1">
    <citation type="submission" date="2015-02" db="EMBL/GenBank/DDBJ databases">
        <title>Single-cell genomics of uncultivated deep-branching MTB reveals a conserved set of magnetosome genes.</title>
        <authorList>
            <person name="Kolinko S."/>
            <person name="Richter M."/>
            <person name="Glockner F.O."/>
            <person name="Brachmann A."/>
            <person name="Schuler D."/>
        </authorList>
    </citation>
    <scope>NUCLEOTIDE SEQUENCE [LARGE SCALE GENOMIC DNA]</scope>
    <source>
        <strain evidence="17">TM-1</strain>
    </source>
</reference>
<feature type="transmembrane region" description="Helical" evidence="14">
    <location>
        <begin position="251"/>
        <end position="271"/>
    </location>
</feature>
<dbReference type="PROSITE" id="PS50885">
    <property type="entry name" value="HAMP"/>
    <property type="match status" value="1"/>
</dbReference>
<dbReference type="Pfam" id="PF00512">
    <property type="entry name" value="HisKA"/>
    <property type="match status" value="1"/>
</dbReference>
<evidence type="ECO:0000256" key="8">
    <source>
        <dbReference type="ARBA" id="ARBA00022741"/>
    </source>
</evidence>
<dbReference type="InterPro" id="IPR036097">
    <property type="entry name" value="HisK_dim/P_sf"/>
</dbReference>
<keyword evidence="6" id="KW-0808">Transferase</keyword>
<dbReference type="Pfam" id="PF02518">
    <property type="entry name" value="HATPase_c"/>
    <property type="match status" value="1"/>
</dbReference>
<evidence type="ECO:0000259" key="15">
    <source>
        <dbReference type="PROSITE" id="PS50109"/>
    </source>
</evidence>
<keyword evidence="18" id="KW-1185">Reference proteome</keyword>
<dbReference type="InterPro" id="IPR045671">
    <property type="entry name" value="NtrY-like_N"/>
</dbReference>
<dbReference type="Gene3D" id="1.10.287.130">
    <property type="match status" value="1"/>
</dbReference>
<dbReference type="PIRSF" id="PIRSF037532">
    <property type="entry name" value="STHK_NtrY"/>
    <property type="match status" value="1"/>
</dbReference>
<dbReference type="Pfam" id="PF19312">
    <property type="entry name" value="NtrY_N"/>
    <property type="match status" value="1"/>
</dbReference>
<name>A0A0F3GN52_9BACT</name>
<evidence type="ECO:0000256" key="9">
    <source>
        <dbReference type="ARBA" id="ARBA00022777"/>
    </source>
</evidence>
<evidence type="ECO:0000259" key="16">
    <source>
        <dbReference type="PROSITE" id="PS50885"/>
    </source>
</evidence>
<evidence type="ECO:0000256" key="6">
    <source>
        <dbReference type="ARBA" id="ARBA00022679"/>
    </source>
</evidence>
<evidence type="ECO:0000256" key="7">
    <source>
        <dbReference type="ARBA" id="ARBA00022692"/>
    </source>
</evidence>
<dbReference type="Gene3D" id="6.10.340.10">
    <property type="match status" value="1"/>
</dbReference>
<dbReference type="PRINTS" id="PR00344">
    <property type="entry name" value="BCTRLSENSOR"/>
</dbReference>
<feature type="domain" description="Histidine kinase" evidence="15">
    <location>
        <begin position="470"/>
        <end position="680"/>
    </location>
</feature>
<dbReference type="EMBL" id="LACI01001957">
    <property type="protein sequence ID" value="KJU83311.1"/>
    <property type="molecule type" value="Genomic_DNA"/>
</dbReference>
<feature type="transmembrane region" description="Helical" evidence="14">
    <location>
        <begin position="75"/>
        <end position="98"/>
    </location>
</feature>
<dbReference type="PANTHER" id="PTHR45528">
    <property type="entry name" value="SENSOR HISTIDINE KINASE CPXA"/>
    <property type="match status" value="1"/>
</dbReference>
<dbReference type="Proteomes" id="UP000033423">
    <property type="component" value="Unassembled WGS sequence"/>
</dbReference>
<proteinExistence type="predicted"/>
<keyword evidence="11 14" id="KW-1133">Transmembrane helix</keyword>
<keyword evidence="7 14" id="KW-0812">Transmembrane</keyword>